<dbReference type="Pfam" id="PF02635">
    <property type="entry name" value="DsrE"/>
    <property type="match status" value="1"/>
</dbReference>
<protein>
    <submittedName>
        <fullName evidence="2">Sulfurtransferase complex subunit TusC</fullName>
    </submittedName>
</protein>
<dbReference type="NCBIfam" id="TIGR03010">
    <property type="entry name" value="sulf_tusC_dsrF"/>
    <property type="match status" value="1"/>
</dbReference>
<evidence type="ECO:0000313" key="3">
    <source>
        <dbReference type="Proteomes" id="UP000256478"/>
    </source>
</evidence>
<accession>A0A3E0TR92</accession>
<comment type="similarity">
    <text evidence="1">Belongs to the DsrF/TusC family.</text>
</comment>
<dbReference type="PANTHER" id="PTHR38780:SF1">
    <property type="entry name" value="PROTEIN TUSC"/>
    <property type="match status" value="1"/>
</dbReference>
<dbReference type="InterPro" id="IPR017462">
    <property type="entry name" value="Sulphur_relay_TusC/DsrF"/>
</dbReference>
<proteinExistence type="inferred from homology"/>
<dbReference type="RefSeq" id="WP_116008084.1">
    <property type="nucleotide sequence ID" value="NZ_QUOU01000001.1"/>
</dbReference>
<dbReference type="NCBIfam" id="NF001238">
    <property type="entry name" value="PRK00211.1"/>
    <property type="match status" value="1"/>
</dbReference>
<sequence>MSASGTTDLLAVINTQAPFATSHGKDALDLALIFGSYEQPVSLFFIGDGVFQLINHCDGARLSIKDYCKTFPALSFYDIENLYICEDSAKARGLQPDNFIDDAQLVSNAVFKAQLSKHKFVLTF</sequence>
<dbReference type="GO" id="GO:0016740">
    <property type="term" value="F:transferase activity"/>
    <property type="evidence" value="ECO:0007669"/>
    <property type="project" value="UniProtKB-KW"/>
</dbReference>
<dbReference type="InterPro" id="IPR027396">
    <property type="entry name" value="DsrEFH-like"/>
</dbReference>
<name>A0A3E0TR92_9GAMM</name>
<dbReference type="PANTHER" id="PTHR38780">
    <property type="entry name" value="PROTEIN TUSC"/>
    <property type="match status" value="1"/>
</dbReference>
<dbReference type="SUPFAM" id="SSF75169">
    <property type="entry name" value="DsrEFH-like"/>
    <property type="match status" value="1"/>
</dbReference>
<dbReference type="InterPro" id="IPR003787">
    <property type="entry name" value="Sulphur_relay_DsrE/F-like"/>
</dbReference>
<comment type="caution">
    <text evidence="2">The sequence shown here is derived from an EMBL/GenBank/DDBJ whole genome shotgun (WGS) entry which is preliminary data.</text>
</comment>
<dbReference type="EMBL" id="QUOU01000001">
    <property type="protein sequence ID" value="REL26983.1"/>
    <property type="molecule type" value="Genomic_DNA"/>
</dbReference>
<dbReference type="OrthoDB" id="9789418at2"/>
<keyword evidence="2" id="KW-0808">Transferase</keyword>
<evidence type="ECO:0000313" key="2">
    <source>
        <dbReference type="EMBL" id="REL26983.1"/>
    </source>
</evidence>
<dbReference type="Gene3D" id="3.40.1260.10">
    <property type="entry name" value="DsrEFH-like"/>
    <property type="match status" value="1"/>
</dbReference>
<organism evidence="2 3">
    <name type="scientific">Thalassotalea euphylliae</name>
    <dbReference type="NCBI Taxonomy" id="1655234"/>
    <lineage>
        <taxon>Bacteria</taxon>
        <taxon>Pseudomonadati</taxon>
        <taxon>Pseudomonadota</taxon>
        <taxon>Gammaproteobacteria</taxon>
        <taxon>Alteromonadales</taxon>
        <taxon>Colwelliaceae</taxon>
        <taxon>Thalassotalea</taxon>
    </lineage>
</organism>
<dbReference type="Proteomes" id="UP000256478">
    <property type="component" value="Unassembled WGS sequence"/>
</dbReference>
<dbReference type="AlphaFoldDB" id="A0A3E0TR92"/>
<reference evidence="2 3" key="1">
    <citation type="submission" date="2018-08" db="EMBL/GenBank/DDBJ databases">
        <title>Thalassotalea euphylliae genome.</title>
        <authorList>
            <person name="Summers S."/>
            <person name="Rice S.A."/>
            <person name="Freckelton M.L."/>
            <person name="Nedved B.T."/>
            <person name="Hadfield M.G."/>
        </authorList>
    </citation>
    <scope>NUCLEOTIDE SEQUENCE [LARGE SCALE GENOMIC DNA]</scope>
    <source>
        <strain evidence="2 3">H1</strain>
    </source>
</reference>
<evidence type="ECO:0000256" key="1">
    <source>
        <dbReference type="ARBA" id="ARBA00005996"/>
    </source>
</evidence>
<gene>
    <name evidence="2" type="primary">tusC</name>
    <name evidence="2" type="ORF">DXX93_10640</name>
</gene>